<dbReference type="NCBIfam" id="TIGR00077">
    <property type="entry name" value="lspA"/>
    <property type="match status" value="1"/>
</dbReference>
<comment type="pathway">
    <text evidence="9">Protein modification; lipoprotein biosynthesis (signal peptide cleavage).</text>
</comment>
<dbReference type="InterPro" id="IPR001872">
    <property type="entry name" value="Peptidase_A8"/>
</dbReference>
<dbReference type="Pfam" id="PF01252">
    <property type="entry name" value="Peptidase_A8"/>
    <property type="match status" value="1"/>
</dbReference>
<name>A0A7G9WK71_9FIRM</name>
<dbReference type="EMBL" id="CP060696">
    <property type="protein sequence ID" value="QNO19083.1"/>
    <property type="molecule type" value="Genomic_DNA"/>
</dbReference>
<feature type="active site" evidence="9">
    <location>
        <position position="119"/>
    </location>
</feature>
<evidence type="ECO:0000256" key="4">
    <source>
        <dbReference type="ARBA" id="ARBA00022692"/>
    </source>
</evidence>
<reference evidence="12 13" key="1">
    <citation type="submission" date="2020-08" db="EMBL/GenBank/DDBJ databases">
        <authorList>
            <person name="Ren C."/>
            <person name="Gu Y."/>
            <person name="Xu Y."/>
        </authorList>
    </citation>
    <scope>NUCLEOTIDE SEQUENCE [LARGE SCALE GENOMIC DNA]</scope>
    <source>
        <strain evidence="12 13">LBM18003</strain>
    </source>
</reference>
<feature type="transmembrane region" description="Helical" evidence="9">
    <location>
        <begin position="91"/>
        <end position="109"/>
    </location>
</feature>
<dbReference type="PRINTS" id="PR00781">
    <property type="entry name" value="LIPOSIGPTASE"/>
</dbReference>
<dbReference type="GO" id="GO:0005886">
    <property type="term" value="C:plasma membrane"/>
    <property type="evidence" value="ECO:0007669"/>
    <property type="project" value="UniProtKB-SubCell"/>
</dbReference>
<comment type="catalytic activity">
    <reaction evidence="9 10">
        <text>Release of signal peptides from bacterial membrane prolipoproteins. Hydrolyzes -Xaa-Yaa-Zaa-|-(S,diacylglyceryl)Cys-, in which Xaa is hydrophobic (preferably Leu), and Yaa (Ala or Ser) and Zaa (Gly or Ala) have small, neutral side chains.</text>
        <dbReference type="EC" id="3.4.23.36"/>
    </reaction>
</comment>
<evidence type="ECO:0000256" key="11">
    <source>
        <dbReference type="RuleBase" id="RU004181"/>
    </source>
</evidence>
<evidence type="ECO:0000256" key="5">
    <source>
        <dbReference type="ARBA" id="ARBA00022750"/>
    </source>
</evidence>
<dbReference type="AlphaFoldDB" id="A0A7G9WK71"/>
<evidence type="ECO:0000256" key="6">
    <source>
        <dbReference type="ARBA" id="ARBA00022801"/>
    </source>
</evidence>
<comment type="similarity">
    <text evidence="1 9 11">Belongs to the peptidase A8 family.</text>
</comment>
<dbReference type="RefSeq" id="WP_212508152.1">
    <property type="nucleotide sequence ID" value="NZ_CP060696.1"/>
</dbReference>
<comment type="subcellular location">
    <subcellularLocation>
        <location evidence="9">Cell membrane</location>
        <topology evidence="9">Multi-pass membrane protein</topology>
    </subcellularLocation>
</comment>
<keyword evidence="2 9" id="KW-1003">Cell membrane</keyword>
<feature type="active site" evidence="9">
    <location>
        <position position="134"/>
    </location>
</feature>
<gene>
    <name evidence="9 12" type="primary">lspA</name>
    <name evidence="12" type="ORF">H6X83_05565</name>
</gene>
<dbReference type="HAMAP" id="MF_00161">
    <property type="entry name" value="LspA"/>
    <property type="match status" value="1"/>
</dbReference>
<keyword evidence="3 9" id="KW-0645">Protease</keyword>
<dbReference type="PANTHER" id="PTHR33695:SF1">
    <property type="entry name" value="LIPOPROTEIN SIGNAL PEPTIDASE"/>
    <property type="match status" value="1"/>
</dbReference>
<comment type="caution">
    <text evidence="9">Lacks conserved residue(s) required for the propagation of feature annotation.</text>
</comment>
<evidence type="ECO:0000256" key="10">
    <source>
        <dbReference type="RuleBase" id="RU000594"/>
    </source>
</evidence>
<keyword evidence="6 9" id="KW-0378">Hydrolase</keyword>
<feature type="transmembrane region" description="Helical" evidence="9">
    <location>
        <begin position="66"/>
        <end position="84"/>
    </location>
</feature>
<keyword evidence="8 9" id="KW-0472">Membrane</keyword>
<organism evidence="12 13">
    <name type="scientific">Caproicibacterium amylolyticum</name>
    <dbReference type="NCBI Taxonomy" id="2766537"/>
    <lineage>
        <taxon>Bacteria</taxon>
        <taxon>Bacillati</taxon>
        <taxon>Bacillota</taxon>
        <taxon>Clostridia</taxon>
        <taxon>Eubacteriales</taxon>
        <taxon>Oscillospiraceae</taxon>
        <taxon>Caproicibacterium</taxon>
    </lineage>
</organism>
<evidence type="ECO:0000256" key="3">
    <source>
        <dbReference type="ARBA" id="ARBA00022670"/>
    </source>
</evidence>
<dbReference type="Proteomes" id="UP000516046">
    <property type="component" value="Chromosome"/>
</dbReference>
<evidence type="ECO:0000313" key="12">
    <source>
        <dbReference type="EMBL" id="QNO19083.1"/>
    </source>
</evidence>
<keyword evidence="7 9" id="KW-1133">Transmembrane helix</keyword>
<keyword evidence="5 9" id="KW-0064">Aspartyl protease</keyword>
<dbReference type="PROSITE" id="PS00855">
    <property type="entry name" value="SPASE_II"/>
    <property type="match status" value="1"/>
</dbReference>
<evidence type="ECO:0000256" key="1">
    <source>
        <dbReference type="ARBA" id="ARBA00006139"/>
    </source>
</evidence>
<feature type="transmembrane region" description="Helical" evidence="9">
    <location>
        <begin position="129"/>
        <end position="150"/>
    </location>
</feature>
<dbReference type="EC" id="3.4.23.36" evidence="9"/>
<dbReference type="GO" id="GO:0006508">
    <property type="term" value="P:proteolysis"/>
    <property type="evidence" value="ECO:0007669"/>
    <property type="project" value="UniProtKB-KW"/>
</dbReference>
<evidence type="ECO:0000256" key="7">
    <source>
        <dbReference type="ARBA" id="ARBA00022989"/>
    </source>
</evidence>
<evidence type="ECO:0000256" key="9">
    <source>
        <dbReference type="HAMAP-Rule" id="MF_00161"/>
    </source>
</evidence>
<dbReference type="PANTHER" id="PTHR33695">
    <property type="entry name" value="LIPOPROTEIN SIGNAL PEPTIDASE"/>
    <property type="match status" value="1"/>
</dbReference>
<dbReference type="UniPathway" id="UPA00665"/>
<evidence type="ECO:0000256" key="2">
    <source>
        <dbReference type="ARBA" id="ARBA00022475"/>
    </source>
</evidence>
<dbReference type="GO" id="GO:0004190">
    <property type="term" value="F:aspartic-type endopeptidase activity"/>
    <property type="evidence" value="ECO:0007669"/>
    <property type="project" value="UniProtKB-UniRule"/>
</dbReference>
<accession>A0A7G9WK71</accession>
<proteinExistence type="inferred from homology"/>
<sequence>MTKKTCTPLLVLVLAVCSVIVDQLLKLAVIQFLMPVGSHTLIPNFLSLDYLENRGAAFGIFQNRQWMIAVITGIICIFVVAALFRYKHHDVLSWAACTLILGGGVGNIIDRVLRGYVVDFIHFHFFPYIFNFADICVVIGVALLILHIFFNEQEESKQKPAEKAEEKDG</sequence>
<protein>
    <recommendedName>
        <fullName evidence="9">Lipoprotein signal peptidase</fullName>
        <ecNumber evidence="9">3.4.23.36</ecNumber>
    </recommendedName>
    <alternativeName>
        <fullName evidence="9">Prolipoprotein signal peptidase</fullName>
    </alternativeName>
    <alternativeName>
        <fullName evidence="9">Signal peptidase II</fullName>
        <shortName evidence="9">SPase II</shortName>
    </alternativeName>
</protein>
<keyword evidence="4 9" id="KW-0812">Transmembrane</keyword>
<evidence type="ECO:0000313" key="13">
    <source>
        <dbReference type="Proteomes" id="UP000516046"/>
    </source>
</evidence>
<comment type="function">
    <text evidence="9 10">This protein specifically catalyzes the removal of signal peptides from prolipoproteins.</text>
</comment>
<dbReference type="KEGG" id="caml:H6X83_05565"/>
<keyword evidence="13" id="KW-1185">Reference proteome</keyword>
<evidence type="ECO:0000256" key="8">
    <source>
        <dbReference type="ARBA" id="ARBA00023136"/>
    </source>
</evidence>